<dbReference type="GO" id="GO:0003677">
    <property type="term" value="F:DNA binding"/>
    <property type="evidence" value="ECO:0007669"/>
    <property type="project" value="InterPro"/>
</dbReference>
<evidence type="ECO:0000256" key="1">
    <source>
        <dbReference type="SAM" id="MobiDB-lite"/>
    </source>
</evidence>
<dbReference type="AlphaFoldDB" id="A0A2I1F993"/>
<organism evidence="3 4">
    <name type="scientific">Rhizophagus irregularis</name>
    <dbReference type="NCBI Taxonomy" id="588596"/>
    <lineage>
        <taxon>Eukaryota</taxon>
        <taxon>Fungi</taxon>
        <taxon>Fungi incertae sedis</taxon>
        <taxon>Mucoromycota</taxon>
        <taxon>Glomeromycotina</taxon>
        <taxon>Glomeromycetes</taxon>
        <taxon>Glomerales</taxon>
        <taxon>Glomeraceae</taxon>
        <taxon>Rhizophagus</taxon>
    </lineage>
</organism>
<dbReference type="OrthoDB" id="2378616at2759"/>
<dbReference type="Pfam" id="PF14372">
    <property type="entry name" value="hAT-like_RNase-H"/>
    <property type="match status" value="1"/>
</dbReference>
<evidence type="ECO:0000313" key="4">
    <source>
        <dbReference type="Proteomes" id="UP000684084"/>
    </source>
</evidence>
<sequence length="114" mass="13537">MSGSSYPTRSMLIPLYNALIDHMEDYIFEDENVNENEDENEGDDENGSVDKESIIKKAATNSWEKLLQYYNKTNDAYVIVTILDPRLKMKYYNDETWNDDQRKKIHEKLIFLIF</sequence>
<reference evidence="3" key="1">
    <citation type="submission" date="2020-05" db="EMBL/GenBank/DDBJ databases">
        <authorList>
            <person name="Rincon C."/>
            <person name="Sanders R I."/>
            <person name="Robbins C."/>
            <person name="Chaturvedi A."/>
        </authorList>
    </citation>
    <scope>NUCLEOTIDE SEQUENCE</scope>
    <source>
        <strain evidence="3">CHB12</strain>
    </source>
</reference>
<accession>A0A2I1F993</accession>
<feature type="domain" description="hAT-like transposase RNase-H fold" evidence="2">
    <location>
        <begin position="50"/>
        <end position="100"/>
    </location>
</feature>
<evidence type="ECO:0000313" key="3">
    <source>
        <dbReference type="EMBL" id="CAB5316060.1"/>
    </source>
</evidence>
<evidence type="ECO:0000259" key="2">
    <source>
        <dbReference type="Pfam" id="PF14372"/>
    </source>
</evidence>
<dbReference type="InterPro" id="IPR025525">
    <property type="entry name" value="hAT-like_transposase_RNase-H"/>
</dbReference>
<comment type="caution">
    <text evidence="3">The sequence shown here is derived from an EMBL/GenBank/DDBJ whole genome shotgun (WGS) entry which is preliminary data.</text>
</comment>
<proteinExistence type="predicted"/>
<dbReference type="EMBL" id="CAGKOT010000002">
    <property type="protein sequence ID" value="CAB5316060.1"/>
    <property type="molecule type" value="Genomic_DNA"/>
</dbReference>
<feature type="compositionally biased region" description="Acidic residues" evidence="1">
    <location>
        <begin position="30"/>
        <end position="47"/>
    </location>
</feature>
<dbReference type="VEuPathDB" id="FungiDB:RhiirA1_400656"/>
<dbReference type="VEuPathDB" id="FungiDB:RhiirFUN_000643"/>
<gene>
    <name evidence="3" type="ORF">CHRIB12_LOCUS1906</name>
</gene>
<dbReference type="Proteomes" id="UP000684084">
    <property type="component" value="Unassembled WGS sequence"/>
</dbReference>
<name>A0A2I1F993_9GLOM</name>
<protein>
    <recommendedName>
        <fullName evidence="2">hAT-like transposase RNase-H fold domain-containing protein</fullName>
    </recommendedName>
</protein>
<feature type="region of interest" description="Disordered" evidence="1">
    <location>
        <begin position="30"/>
        <end position="51"/>
    </location>
</feature>